<dbReference type="AlphaFoldDB" id="A0A8J3YTF5"/>
<keyword evidence="5" id="KW-1133">Transmembrane helix</keyword>
<organism evidence="6 7">
    <name type="scientific">Virgisporangium aliadipatigenens</name>
    <dbReference type="NCBI Taxonomy" id="741659"/>
    <lineage>
        <taxon>Bacteria</taxon>
        <taxon>Bacillati</taxon>
        <taxon>Actinomycetota</taxon>
        <taxon>Actinomycetes</taxon>
        <taxon>Micromonosporales</taxon>
        <taxon>Micromonosporaceae</taxon>
        <taxon>Virgisporangium</taxon>
    </lineage>
</organism>
<dbReference type="PROSITE" id="PS50294">
    <property type="entry name" value="WD_REPEATS_REGION"/>
    <property type="match status" value="4"/>
</dbReference>
<keyword evidence="5" id="KW-0472">Membrane</keyword>
<dbReference type="Pfam" id="PF00400">
    <property type="entry name" value="WD40"/>
    <property type="match status" value="4"/>
</dbReference>
<keyword evidence="1 3" id="KW-0853">WD repeat</keyword>
<feature type="repeat" description="WD" evidence="3">
    <location>
        <begin position="935"/>
        <end position="976"/>
    </location>
</feature>
<evidence type="ECO:0000256" key="5">
    <source>
        <dbReference type="SAM" id="Phobius"/>
    </source>
</evidence>
<feature type="region of interest" description="Disordered" evidence="4">
    <location>
        <begin position="1"/>
        <end position="23"/>
    </location>
</feature>
<feature type="repeat" description="WD" evidence="3">
    <location>
        <begin position="1071"/>
        <end position="1104"/>
    </location>
</feature>
<comment type="caution">
    <text evidence="6">The sequence shown here is derived from an EMBL/GenBank/DDBJ whole genome shotgun (WGS) entry which is preliminary data.</text>
</comment>
<dbReference type="Proteomes" id="UP000619260">
    <property type="component" value="Unassembled WGS sequence"/>
</dbReference>
<dbReference type="Gene3D" id="2.130.10.10">
    <property type="entry name" value="YVTN repeat-like/Quinoprotein amine dehydrogenase"/>
    <property type="match status" value="4"/>
</dbReference>
<evidence type="ECO:0000313" key="7">
    <source>
        <dbReference type="Proteomes" id="UP000619260"/>
    </source>
</evidence>
<dbReference type="RefSeq" id="WP_203903078.1">
    <property type="nucleotide sequence ID" value="NZ_BOPF01000029.1"/>
</dbReference>
<dbReference type="Gene3D" id="3.30.230.10">
    <property type="match status" value="1"/>
</dbReference>
<feature type="transmembrane region" description="Helical" evidence="5">
    <location>
        <begin position="394"/>
        <end position="414"/>
    </location>
</feature>
<evidence type="ECO:0000256" key="1">
    <source>
        <dbReference type="ARBA" id="ARBA00022574"/>
    </source>
</evidence>
<dbReference type="EMBL" id="BOPF01000029">
    <property type="protein sequence ID" value="GIJ49605.1"/>
    <property type="molecule type" value="Genomic_DNA"/>
</dbReference>
<protein>
    <recommendedName>
        <fullName evidence="8">WD40 repeat domain-containing protein</fullName>
    </recommendedName>
</protein>
<feature type="repeat" description="WD" evidence="3">
    <location>
        <begin position="890"/>
        <end position="931"/>
    </location>
</feature>
<feature type="compositionally biased region" description="Basic residues" evidence="4">
    <location>
        <begin position="1"/>
        <end position="11"/>
    </location>
</feature>
<dbReference type="PROSITE" id="PS50082">
    <property type="entry name" value="WD_REPEATS_2"/>
    <property type="match status" value="4"/>
</dbReference>
<evidence type="ECO:0008006" key="8">
    <source>
        <dbReference type="Google" id="ProtNLM"/>
    </source>
</evidence>
<dbReference type="InterPro" id="IPR011047">
    <property type="entry name" value="Quinoprotein_ADH-like_sf"/>
</dbReference>
<dbReference type="SUPFAM" id="SSF82171">
    <property type="entry name" value="DPP6 N-terminal domain-like"/>
    <property type="match status" value="1"/>
</dbReference>
<dbReference type="SMART" id="SM00320">
    <property type="entry name" value="WD40"/>
    <property type="match status" value="10"/>
</dbReference>
<keyword evidence="5" id="KW-0812">Transmembrane</keyword>
<proteinExistence type="predicted"/>
<dbReference type="InterPro" id="IPR015943">
    <property type="entry name" value="WD40/YVTN_repeat-like_dom_sf"/>
</dbReference>
<sequence>MIGRRSRKKHGAGNPDPATDTDTLTGLDTLMATYRSDVLTASSITPIELRNRFADRLWWGACQQASNVAPERVLAWYTGADPLIADALGPTAVEQNSPLPTVADAALAVAAVAVARDSSAGPEAIERRRSACREALAHWRTTNVLPRLPAPIDLSGLYPDPQLCPAALDLRDGQAPDSATALIAIQFAMMSGRTAVASRRTVRLLFDSSDTDEPGATGQLHLAMVPGGPAGCYPDPRTMSFVRADDAFLTSLTAAWAFGFGRRTDAPCVLWSITQDGESRQLIRGGSLGAAFAVAFSGVQGDERVGRALATLSLRAFRDRAAITGTVTDDGRIGSVDGLQDKFDAAKTRGWAVVAPAADRDGAERFVPGGLNVSWARSAREARRKATAWVPARLGNAALAAVILLAGIAGVRFASDAIDTFRKAAQREADTALAAALLDRADTARREQPRLALRLGIAAASIMDSPDVQARLISALITADRQRFATVESSAVPSVALGPDGLALTVTDRGVVVRDLSDPLQTKVLGTYAGPRDSTSRSAVRALALGDSGGRVMVAETTRVAVWDITDRTAPATLATIDCPVGGSGENAVVAMDLSDDERRAVVSCTDGTVLIRDVATDRPIAAFRSDRDGGGSVALDDDGDRVLVGAGTGLAIWNITDPKQPKAVLVRQRTGLVLASYSTTHGPAGFAALVRAGGAVTLLTRFDQPEPEEHRLTADTGKDLGTVGWTPDQRAVIITQDEKAVVWDLTARPVRPRAVLALNGDPILSAALSPDHGTALIGSQGGKVVLWNVSGNERYRISSELAPQTGPLAPPVVAAERNLTITVGTDGEPVLWDTSVPGEPRRLTRLRTPGTSVTASAVAGSVAATAGSTGTVTLWDVSDPRNPQRLKEIPDRQGPISVMRFRPDGLVLVTGGEDGAVHSWDLTNSARPVRRPDLASHTGTVSSVSFARNGTLVATGGHDGTIRLTDLTDPSNPRHHPAYPAEVGPVISLAVAPNGSGMMIAGRDQAVVRNVDLRDLAQPFRNPSIAGHAEAVTGVAYSADGRLGLIADNDWTISVWNLADPRRPHQLAALTGHTGPASGAAFGPADRSVVTGSADGRAIVWDLGNIVDLVRDPREFACREAGGGLDPDEWRRYVHDRPYRDTCAA</sequence>
<dbReference type="InterPro" id="IPR001680">
    <property type="entry name" value="WD40_rpt"/>
</dbReference>
<evidence type="ECO:0000256" key="3">
    <source>
        <dbReference type="PROSITE-ProRule" id="PRU00221"/>
    </source>
</evidence>
<dbReference type="SUPFAM" id="SSF50998">
    <property type="entry name" value="Quinoprotein alcohol dehydrogenase-like"/>
    <property type="match status" value="1"/>
</dbReference>
<evidence type="ECO:0000256" key="2">
    <source>
        <dbReference type="ARBA" id="ARBA00022737"/>
    </source>
</evidence>
<evidence type="ECO:0000313" key="6">
    <source>
        <dbReference type="EMBL" id="GIJ49605.1"/>
    </source>
</evidence>
<reference evidence="6" key="1">
    <citation type="submission" date="2021-01" db="EMBL/GenBank/DDBJ databases">
        <title>Whole genome shotgun sequence of Virgisporangium aliadipatigenens NBRC 105644.</title>
        <authorList>
            <person name="Komaki H."/>
            <person name="Tamura T."/>
        </authorList>
    </citation>
    <scope>NUCLEOTIDE SEQUENCE</scope>
    <source>
        <strain evidence="6">NBRC 105644</strain>
    </source>
</reference>
<dbReference type="InterPro" id="IPR014721">
    <property type="entry name" value="Ribsml_uS5_D2-typ_fold_subgr"/>
</dbReference>
<dbReference type="InterPro" id="IPR019775">
    <property type="entry name" value="WD40_repeat_CS"/>
</dbReference>
<keyword evidence="7" id="KW-1185">Reference proteome</keyword>
<feature type="repeat" description="WD" evidence="3">
    <location>
        <begin position="1026"/>
        <end position="1067"/>
    </location>
</feature>
<evidence type="ECO:0000256" key="4">
    <source>
        <dbReference type="SAM" id="MobiDB-lite"/>
    </source>
</evidence>
<dbReference type="PANTHER" id="PTHR19848:SF8">
    <property type="entry name" value="F-BOX AND WD REPEAT DOMAIN CONTAINING 7"/>
    <property type="match status" value="1"/>
</dbReference>
<keyword evidence="2" id="KW-0677">Repeat</keyword>
<name>A0A8J3YTF5_9ACTN</name>
<gene>
    <name evidence="6" type="ORF">Val02_64910</name>
</gene>
<dbReference type="PROSITE" id="PS00678">
    <property type="entry name" value="WD_REPEATS_1"/>
    <property type="match status" value="2"/>
</dbReference>
<accession>A0A8J3YTF5</accession>
<dbReference type="PANTHER" id="PTHR19848">
    <property type="entry name" value="WD40 REPEAT PROTEIN"/>
    <property type="match status" value="1"/>
</dbReference>